<feature type="compositionally biased region" description="Low complexity" evidence="1">
    <location>
        <begin position="696"/>
        <end position="717"/>
    </location>
</feature>
<feature type="compositionally biased region" description="Low complexity" evidence="1">
    <location>
        <begin position="874"/>
        <end position="887"/>
    </location>
</feature>
<keyword evidence="3" id="KW-1185">Reference proteome</keyword>
<dbReference type="Proteomes" id="UP000751190">
    <property type="component" value="Unassembled WGS sequence"/>
</dbReference>
<feature type="compositionally biased region" description="Low complexity" evidence="1">
    <location>
        <begin position="409"/>
        <end position="422"/>
    </location>
</feature>
<dbReference type="OrthoDB" id="439792at2759"/>
<protein>
    <submittedName>
        <fullName evidence="2">Uncharacterized protein</fullName>
    </submittedName>
</protein>
<name>A0A8J5X543_DIALT</name>
<feature type="compositionally biased region" description="Low complexity" evidence="1">
    <location>
        <begin position="909"/>
        <end position="927"/>
    </location>
</feature>
<feature type="region of interest" description="Disordered" evidence="1">
    <location>
        <begin position="625"/>
        <end position="648"/>
    </location>
</feature>
<feature type="region of interest" description="Disordered" evidence="1">
    <location>
        <begin position="406"/>
        <end position="468"/>
    </location>
</feature>
<feature type="compositionally biased region" description="Low complexity" evidence="1">
    <location>
        <begin position="729"/>
        <end position="743"/>
    </location>
</feature>
<comment type="caution">
    <text evidence="2">The sequence shown here is derived from an EMBL/GenBank/DDBJ whole genome shotgun (WGS) entry which is preliminary data.</text>
</comment>
<organism evidence="2 3">
    <name type="scientific">Diacronema lutheri</name>
    <name type="common">Unicellular marine alga</name>
    <name type="synonym">Monochrysis lutheri</name>
    <dbReference type="NCBI Taxonomy" id="2081491"/>
    <lineage>
        <taxon>Eukaryota</taxon>
        <taxon>Haptista</taxon>
        <taxon>Haptophyta</taxon>
        <taxon>Pavlovophyceae</taxon>
        <taxon>Pavlovales</taxon>
        <taxon>Pavlovaceae</taxon>
        <taxon>Diacronema</taxon>
    </lineage>
</organism>
<gene>
    <name evidence="2" type="ORF">KFE25_007231</name>
</gene>
<evidence type="ECO:0000256" key="1">
    <source>
        <dbReference type="SAM" id="MobiDB-lite"/>
    </source>
</evidence>
<feature type="compositionally biased region" description="Basic and acidic residues" evidence="1">
    <location>
        <begin position="760"/>
        <end position="769"/>
    </location>
</feature>
<sequence length="1032" mass="103919">MSALGDARSEPAPLETTELFHFETRTASGEVCRIARYEELGSAEEAAHKLELRRALARSPLVVSAAMRFWETANLGEAERIDREAYVGLYARISRALGVTSRDDVRGRARELALQDWEHDLAEWSGGGGDDGGAGMPRSAFCASLFELADTWTLGVSESEYAAFLNKLFRRITRAADARLVPQQVVALLRADAPTDAAQLALQLVATSAEQPRTLAALDDVQSDADVAAAAAAWQRRRRAAAPPHDRAPAAPSRGAADGRASTPAAADALDPADALAARERVARAAALRARYFSATSAAATVAPAARPPPASARAVAGASAARAADAAGAIGEARAAAPRESEQAGAAIAVVVSRATAASTRLRPVESAAASIGDWAKGAHDELRVAIGSLLALLGGAQALVQRRPDATDAANADDGADATARPSTRARRVGRASLPANASVGMGVSTRARAHGSRDGILRPPRNKRHSISRLAHAAGSELAMTEAAAAATATAGAAAATTNANANANATATANADEFATHGACTAELAELLALAAEDAATAASAEFAEGIDTLVERLAHEALGAALAAASERAAGVAAARDTRAAAGPSMAAAVSPLQWQQPPSCGGATAAGPSSMAAAVSPLQWQQPPSCGGATAAGPRAADNDGGGRLRVERAAALDSVCDAVDLAARVGVYAPVAARLHADNERWRRRARQQRTGQDGQRTGQDGQRTGQDGQNGRDGRAHARTARALATPAAVVTATAKARDEAARGAPPARAARAADDADVRATEPPPVAGVELAACALNATVAKGAAAPAAPAAAAAAAAAAAGAAAGAARGAPRGVGPCAAGDGDEHAAAVSNSALSLAMARDPGAARRAGRGAEPGGNGAGVGVERGAARRAAAMSGLGDEGDEGDEGNEGRREWRERTPSLGGRAAARAGAAAAADTAPPPSPPSHAAEPELAPAPIVEVPLGPPRTFKEARARLALAAALGREDALGALPALGALEREHAHHRQRRAAHMARGARRATWDGPTFADGATHPPAYSGVAVGM</sequence>
<feature type="compositionally biased region" description="Gly residues" evidence="1">
    <location>
        <begin position="862"/>
        <end position="873"/>
    </location>
</feature>
<reference evidence="2" key="1">
    <citation type="submission" date="2021-05" db="EMBL/GenBank/DDBJ databases">
        <title>The genome of the haptophyte Pavlova lutheri (Diacronema luteri, Pavlovales) - a model for lipid biosynthesis in eukaryotic algae.</title>
        <authorList>
            <person name="Hulatt C.J."/>
            <person name="Posewitz M.C."/>
        </authorList>
    </citation>
    <scope>NUCLEOTIDE SEQUENCE</scope>
    <source>
        <strain evidence="2">NIVA-4/92</strain>
    </source>
</reference>
<evidence type="ECO:0000313" key="3">
    <source>
        <dbReference type="Proteomes" id="UP000751190"/>
    </source>
</evidence>
<accession>A0A8J5X543</accession>
<dbReference type="EMBL" id="JAGTXO010000058">
    <property type="protein sequence ID" value="KAG8458024.1"/>
    <property type="molecule type" value="Genomic_DNA"/>
</dbReference>
<feature type="region of interest" description="Disordered" evidence="1">
    <location>
        <begin position="850"/>
        <end position="940"/>
    </location>
</feature>
<proteinExistence type="predicted"/>
<feature type="region of interest" description="Disordered" evidence="1">
    <location>
        <begin position="687"/>
        <end position="771"/>
    </location>
</feature>
<feature type="compositionally biased region" description="Basic and acidic residues" evidence="1">
    <location>
        <begin position="898"/>
        <end position="908"/>
    </location>
</feature>
<dbReference type="AlphaFoldDB" id="A0A8J5X543"/>
<feature type="region of interest" description="Disordered" evidence="1">
    <location>
        <begin position="235"/>
        <end position="267"/>
    </location>
</feature>
<evidence type="ECO:0000313" key="2">
    <source>
        <dbReference type="EMBL" id="KAG8458024.1"/>
    </source>
</evidence>